<dbReference type="AlphaFoldDB" id="A0A1C6UQX5"/>
<name>A0A1C6UQX5_9ACTN</name>
<sequence>MTVGCGSGAEVVDGGADGEGTGDGVRVGAGVGDGAVLGVALVGAGLGAAAAGPAQATDNSIEVGSMAGSATWNAQAVGIPPSDASG</sequence>
<evidence type="ECO:0000313" key="3">
    <source>
        <dbReference type="Proteomes" id="UP000198605"/>
    </source>
</evidence>
<protein>
    <submittedName>
        <fullName evidence="2">Uncharacterized protein</fullName>
    </submittedName>
</protein>
<accession>A0A1C6UQX5</accession>
<dbReference type="EMBL" id="FMIB01000002">
    <property type="protein sequence ID" value="SCL56475.1"/>
    <property type="molecule type" value="Genomic_DNA"/>
</dbReference>
<organism evidence="2 3">
    <name type="scientific">Micromonospora chersina</name>
    <dbReference type="NCBI Taxonomy" id="47854"/>
    <lineage>
        <taxon>Bacteria</taxon>
        <taxon>Bacillati</taxon>
        <taxon>Actinomycetota</taxon>
        <taxon>Actinomycetes</taxon>
        <taxon>Micromonosporales</taxon>
        <taxon>Micromonosporaceae</taxon>
        <taxon>Micromonospora</taxon>
    </lineage>
</organism>
<keyword evidence="3" id="KW-1185">Reference proteome</keyword>
<evidence type="ECO:0000313" key="2">
    <source>
        <dbReference type="EMBL" id="SCL56475.1"/>
    </source>
</evidence>
<reference evidence="3" key="1">
    <citation type="submission" date="2016-06" db="EMBL/GenBank/DDBJ databases">
        <authorList>
            <person name="Varghese N."/>
            <person name="Submissions Spin"/>
        </authorList>
    </citation>
    <scope>NUCLEOTIDE SEQUENCE [LARGE SCALE GENOMIC DNA]</scope>
    <source>
        <strain evidence="3">DSM 44151</strain>
    </source>
</reference>
<dbReference type="Proteomes" id="UP000198605">
    <property type="component" value="Unassembled WGS sequence"/>
</dbReference>
<proteinExistence type="predicted"/>
<feature type="region of interest" description="Disordered" evidence="1">
    <location>
        <begin position="1"/>
        <end position="24"/>
    </location>
</feature>
<feature type="compositionally biased region" description="Gly residues" evidence="1">
    <location>
        <begin position="15"/>
        <end position="24"/>
    </location>
</feature>
<evidence type="ECO:0000256" key="1">
    <source>
        <dbReference type="SAM" id="MobiDB-lite"/>
    </source>
</evidence>
<gene>
    <name evidence="2" type="ORF">GA0070603_2215</name>
</gene>